<evidence type="ECO:0000313" key="4">
    <source>
        <dbReference type="EMBL" id="GEL01017.1"/>
    </source>
</evidence>
<dbReference type="InterPro" id="IPR013573">
    <property type="entry name" value="Tscrpt_reg_YcdC_C"/>
</dbReference>
<feature type="domain" description="HTH tetR-type" evidence="3">
    <location>
        <begin position="19"/>
        <end position="79"/>
    </location>
</feature>
<dbReference type="AlphaFoldDB" id="A0A511BL01"/>
<gene>
    <name evidence="4" type="ORF">SSA02_01800</name>
</gene>
<comment type="caution">
    <text evidence="4">The sequence shown here is derived from an EMBL/GenBank/DDBJ whole genome shotgun (WGS) entry which is preliminary data.</text>
</comment>
<dbReference type="SUPFAM" id="SSF48498">
    <property type="entry name" value="Tetracyclin repressor-like, C-terminal domain"/>
    <property type="match status" value="1"/>
</dbReference>
<proteinExistence type="predicted"/>
<dbReference type="Gene3D" id="1.10.10.60">
    <property type="entry name" value="Homeodomain-like"/>
    <property type="match status" value="1"/>
</dbReference>
<dbReference type="PRINTS" id="PR00455">
    <property type="entry name" value="HTHTETR"/>
</dbReference>
<dbReference type="SUPFAM" id="SSF46689">
    <property type="entry name" value="Homeodomain-like"/>
    <property type="match status" value="1"/>
</dbReference>
<dbReference type="InterPro" id="IPR001647">
    <property type="entry name" value="HTH_TetR"/>
</dbReference>
<dbReference type="Proteomes" id="UP000321405">
    <property type="component" value="Unassembled WGS sequence"/>
</dbReference>
<dbReference type="Pfam" id="PF00440">
    <property type="entry name" value="TetR_N"/>
    <property type="match status" value="1"/>
</dbReference>
<evidence type="ECO:0000259" key="3">
    <source>
        <dbReference type="PROSITE" id="PS50977"/>
    </source>
</evidence>
<dbReference type="RefSeq" id="WP_147092049.1">
    <property type="nucleotide sequence ID" value="NZ_BJVC01000001.1"/>
</dbReference>
<dbReference type="InterPro" id="IPR036271">
    <property type="entry name" value="Tet_transcr_reg_TetR-rel_C_sf"/>
</dbReference>
<keyword evidence="1 2" id="KW-0238">DNA-binding</keyword>
<protein>
    <submittedName>
        <fullName evidence="4">TetR family transcriptional regulator</fullName>
    </submittedName>
</protein>
<sequence>MSGEAAKQPGGCRGGAPRRAILPRILGAAEVTFARLGLKGARIEDIAQCSAVPKATILYHFGTKEALYEATLQRLLDIWLDDADRWLSAAQEPLAGIEGYIRAKIAFSRARPEGSRLFAQELLSGGERIGTFLQSELRAHVSRHAAIFEAWQEQGIMKPVPARHLLFLLWSGTQAYADMQVQFEAVLERAALTDRDYEDAIETLMTLVRPLFPDPVSQARCDRMGGEMRGGKTL</sequence>
<accession>A0A511BL01</accession>
<dbReference type="InterPro" id="IPR009057">
    <property type="entry name" value="Homeodomain-like_sf"/>
</dbReference>
<dbReference type="Gene3D" id="1.10.357.10">
    <property type="entry name" value="Tetracycline Repressor, domain 2"/>
    <property type="match status" value="1"/>
</dbReference>
<evidence type="ECO:0000256" key="1">
    <source>
        <dbReference type="ARBA" id="ARBA00023125"/>
    </source>
</evidence>
<keyword evidence="5" id="KW-1185">Reference proteome</keyword>
<dbReference type="PANTHER" id="PTHR30328:SF54">
    <property type="entry name" value="HTH-TYPE TRANSCRIPTIONAL REPRESSOR SCO4008"/>
    <property type="match status" value="1"/>
</dbReference>
<evidence type="ECO:0000256" key="2">
    <source>
        <dbReference type="PROSITE-ProRule" id="PRU00335"/>
    </source>
</evidence>
<feature type="DNA-binding region" description="H-T-H motif" evidence="2">
    <location>
        <begin position="42"/>
        <end position="61"/>
    </location>
</feature>
<dbReference type="PROSITE" id="PS50977">
    <property type="entry name" value="HTH_TETR_2"/>
    <property type="match status" value="1"/>
</dbReference>
<reference evidence="4 5" key="1">
    <citation type="submission" date="2019-07" db="EMBL/GenBank/DDBJ databases">
        <title>Whole genome shotgun sequence of Swaminathania salitolerans NBRC 104436.</title>
        <authorList>
            <person name="Hosoyama A."/>
            <person name="Uohara A."/>
            <person name="Ohji S."/>
            <person name="Ichikawa N."/>
        </authorList>
    </citation>
    <scope>NUCLEOTIDE SEQUENCE [LARGE SCALE GENOMIC DNA]</scope>
    <source>
        <strain evidence="4 5">NBRC 104436</strain>
    </source>
</reference>
<dbReference type="PANTHER" id="PTHR30328">
    <property type="entry name" value="TRANSCRIPTIONAL REPRESSOR"/>
    <property type="match status" value="1"/>
</dbReference>
<dbReference type="Pfam" id="PF08362">
    <property type="entry name" value="TetR_C_3"/>
    <property type="match status" value="1"/>
</dbReference>
<evidence type="ECO:0000313" key="5">
    <source>
        <dbReference type="Proteomes" id="UP000321405"/>
    </source>
</evidence>
<name>A0A511BL01_9PROT</name>
<organism evidence="4 5">
    <name type="scientific">Swaminathania salitolerans</name>
    <dbReference type="NCBI Taxonomy" id="182838"/>
    <lineage>
        <taxon>Bacteria</taxon>
        <taxon>Pseudomonadati</taxon>
        <taxon>Pseudomonadota</taxon>
        <taxon>Alphaproteobacteria</taxon>
        <taxon>Acetobacterales</taxon>
        <taxon>Acetobacteraceae</taxon>
        <taxon>Swaminathania</taxon>
    </lineage>
</organism>
<dbReference type="OrthoDB" id="2356263at2"/>
<dbReference type="InterPro" id="IPR050109">
    <property type="entry name" value="HTH-type_TetR-like_transc_reg"/>
</dbReference>
<dbReference type="GO" id="GO:0003677">
    <property type="term" value="F:DNA binding"/>
    <property type="evidence" value="ECO:0007669"/>
    <property type="project" value="UniProtKB-UniRule"/>
</dbReference>
<dbReference type="GO" id="GO:0045892">
    <property type="term" value="P:negative regulation of DNA-templated transcription"/>
    <property type="evidence" value="ECO:0007669"/>
    <property type="project" value="InterPro"/>
</dbReference>
<dbReference type="EMBL" id="BJVC01000001">
    <property type="protein sequence ID" value="GEL01017.1"/>
    <property type="molecule type" value="Genomic_DNA"/>
</dbReference>